<evidence type="ECO:0000313" key="2">
    <source>
        <dbReference type="EMBL" id="TDH72448.1"/>
    </source>
</evidence>
<dbReference type="Proteomes" id="UP000294530">
    <property type="component" value="Unassembled WGS sequence"/>
</dbReference>
<dbReference type="GeneID" id="94349459"/>
<evidence type="ECO:0000259" key="1">
    <source>
        <dbReference type="Pfam" id="PF03372"/>
    </source>
</evidence>
<reference evidence="2 3" key="1">
    <citation type="journal article" date="2021" name="Genome Biol.">
        <title>AFLAP: assembly-free linkage analysis pipeline using k-mers from genome sequencing data.</title>
        <authorList>
            <person name="Fletcher K."/>
            <person name="Zhang L."/>
            <person name="Gil J."/>
            <person name="Han R."/>
            <person name="Cavanaugh K."/>
            <person name="Michelmore R."/>
        </authorList>
    </citation>
    <scope>NUCLEOTIDE SEQUENCE [LARGE SCALE GENOMIC DNA]</scope>
    <source>
        <strain evidence="2 3">SF5</strain>
    </source>
</reference>
<accession>A0A976IIL8</accession>
<dbReference type="GO" id="GO:0003824">
    <property type="term" value="F:catalytic activity"/>
    <property type="evidence" value="ECO:0007669"/>
    <property type="project" value="InterPro"/>
</dbReference>
<comment type="caution">
    <text evidence="2">The sequence shown here is derived from an EMBL/GenBank/DDBJ whole genome shotgun (WGS) entry which is preliminary data.</text>
</comment>
<dbReference type="RefSeq" id="XP_067821947.1">
    <property type="nucleotide sequence ID" value="XM_067963788.1"/>
</dbReference>
<organism evidence="2 3">
    <name type="scientific">Bremia lactucae</name>
    <name type="common">Lettuce downy mildew</name>
    <dbReference type="NCBI Taxonomy" id="4779"/>
    <lineage>
        <taxon>Eukaryota</taxon>
        <taxon>Sar</taxon>
        <taxon>Stramenopiles</taxon>
        <taxon>Oomycota</taxon>
        <taxon>Peronosporomycetes</taxon>
        <taxon>Peronosporales</taxon>
        <taxon>Peronosporaceae</taxon>
        <taxon>Bremia</taxon>
    </lineage>
</organism>
<dbReference type="KEGG" id="blac:94349459"/>
<name>A0A976IIL8_BRELC</name>
<dbReference type="EMBL" id="SHOA02000037">
    <property type="protein sequence ID" value="TDH72448.1"/>
    <property type="molecule type" value="Genomic_DNA"/>
</dbReference>
<dbReference type="AlphaFoldDB" id="A0A976IIL8"/>
<gene>
    <name evidence="2" type="ORF">CCR75_005712</name>
</gene>
<dbReference type="Gene3D" id="3.60.10.10">
    <property type="entry name" value="Endonuclease/exonuclease/phosphatase"/>
    <property type="match status" value="1"/>
</dbReference>
<sequence length="686" mass="77950">MERDGSAVRLCLWTYTASYSTSRLWDVMASWGVDLSALLKIQRVRAMGRSWRYDIWVGTSAWPSLLAVLSLRIPAGWRVFRSRRWKERSRKRGRRVPSPRTLSISPNAGTTKFKFATLNVCGVRHKRQELDQLLFRERIGVLCIQETLLLDDGWQLRLAGYTSHSLGMGIGKGRRGLTTLVHKSIPSYVLSRSKSGQHLWVRIFPSWAPNGVVVGNIYCGHTPRKEAVLSSMLRTFRRYSGQWPTIMLGDFNQDKQRVLRASMTLGVSLLNPPSQTKKTFYIREKAMSTLDYGFYNSSLASLGECKHTVLQDYRLSDHLPYLLSLSTGTSLPCNPVSVESQVRCNGNGWWRDADEIALHNYWDPLVDLMDDLEAPVDVQYQHLVSTTRRVCDEVDRTFEVPVVPRPERFKQTYTLSPRVRSNYSCARKWWRRCCLARSPVAAQKAYMQYATLQKEARRGVRECGKVSWLAHVHLMSRNLVEHDSKKWWRLARSMTEDQSQLCPVRNDADSLVIGGSAEAEAWHQHFKRLLHTDSDWVPRCELPILGVLPGISDRITWPELKSCLETTQSGKMPGSSGIPTEIFKACASPLKWGEPAPLEPPNAMACCLLGMVNSVYLRGTIPRDMTEKWIVAIPKKGDLTDRDNYRGIVLMDSILKLIMRIIAVRTSKSLESSGQNKGDFDLAGNA</sequence>
<feature type="domain" description="Endonuclease/exonuclease/phosphatase" evidence="1">
    <location>
        <begin position="116"/>
        <end position="318"/>
    </location>
</feature>
<proteinExistence type="predicted"/>
<protein>
    <recommendedName>
        <fullName evidence="1">Endonuclease/exonuclease/phosphatase domain-containing protein</fullName>
    </recommendedName>
</protein>
<keyword evidence="3" id="KW-1185">Reference proteome</keyword>
<dbReference type="InterPro" id="IPR036691">
    <property type="entry name" value="Endo/exonu/phosph_ase_sf"/>
</dbReference>
<dbReference type="OrthoDB" id="207311at2759"/>
<dbReference type="PANTHER" id="PTHR19446">
    <property type="entry name" value="REVERSE TRANSCRIPTASES"/>
    <property type="match status" value="1"/>
</dbReference>
<dbReference type="InterPro" id="IPR005135">
    <property type="entry name" value="Endo/exonuclease/phosphatase"/>
</dbReference>
<dbReference type="SUPFAM" id="SSF56219">
    <property type="entry name" value="DNase I-like"/>
    <property type="match status" value="1"/>
</dbReference>
<dbReference type="Pfam" id="PF03372">
    <property type="entry name" value="Exo_endo_phos"/>
    <property type="match status" value="1"/>
</dbReference>
<evidence type="ECO:0000313" key="3">
    <source>
        <dbReference type="Proteomes" id="UP000294530"/>
    </source>
</evidence>